<dbReference type="AlphaFoldDB" id="A0A397SAZ0"/>
<proteinExistence type="predicted"/>
<evidence type="ECO:0000313" key="1">
    <source>
        <dbReference type="EMBL" id="RIA81886.1"/>
    </source>
</evidence>
<accession>A0A397SAZ0</accession>
<comment type="caution">
    <text evidence="1">The sequence shown here is derived from an EMBL/GenBank/DDBJ whole genome shotgun (WGS) entry which is preliminary data.</text>
</comment>
<dbReference type="STRING" id="658196.A0A397SAZ0"/>
<organism evidence="1 2">
    <name type="scientific">Glomus cerebriforme</name>
    <dbReference type="NCBI Taxonomy" id="658196"/>
    <lineage>
        <taxon>Eukaryota</taxon>
        <taxon>Fungi</taxon>
        <taxon>Fungi incertae sedis</taxon>
        <taxon>Mucoromycota</taxon>
        <taxon>Glomeromycotina</taxon>
        <taxon>Glomeromycetes</taxon>
        <taxon>Glomerales</taxon>
        <taxon>Glomeraceae</taxon>
        <taxon>Glomus</taxon>
    </lineage>
</organism>
<protein>
    <submittedName>
        <fullName evidence="1">Uncharacterized protein</fullName>
    </submittedName>
</protein>
<reference evidence="1 2" key="1">
    <citation type="submission" date="2018-06" db="EMBL/GenBank/DDBJ databases">
        <title>Comparative genomics reveals the genomic features of Rhizophagus irregularis, R. cerebriforme, R. diaphanum and Gigaspora rosea, and their symbiotic lifestyle signature.</title>
        <authorList>
            <person name="Morin E."/>
            <person name="San Clemente H."/>
            <person name="Chen E.C.H."/>
            <person name="De La Providencia I."/>
            <person name="Hainaut M."/>
            <person name="Kuo A."/>
            <person name="Kohler A."/>
            <person name="Murat C."/>
            <person name="Tang N."/>
            <person name="Roy S."/>
            <person name="Loubradou J."/>
            <person name="Henrissat B."/>
            <person name="Grigoriev I.V."/>
            <person name="Corradi N."/>
            <person name="Roux C."/>
            <person name="Martin F.M."/>
        </authorList>
    </citation>
    <scope>NUCLEOTIDE SEQUENCE [LARGE SCALE GENOMIC DNA]</scope>
    <source>
        <strain evidence="1 2">DAOM 227022</strain>
    </source>
</reference>
<feature type="non-terminal residue" evidence="1">
    <location>
        <position position="1"/>
    </location>
</feature>
<evidence type="ECO:0000313" key="2">
    <source>
        <dbReference type="Proteomes" id="UP000265703"/>
    </source>
</evidence>
<dbReference type="Proteomes" id="UP000265703">
    <property type="component" value="Unassembled WGS sequence"/>
</dbReference>
<name>A0A397SAZ0_9GLOM</name>
<gene>
    <name evidence="1" type="ORF">C1645_881345</name>
</gene>
<dbReference type="EMBL" id="QKYT01000731">
    <property type="protein sequence ID" value="RIA81886.1"/>
    <property type="molecule type" value="Genomic_DNA"/>
</dbReference>
<dbReference type="OrthoDB" id="2428816at2759"/>
<sequence length="137" mass="16181">MLKVKAKKTCKNIPKEITEYPKTDVILYTDGRRSYHYRVKKEGLYLQPPILAYSQGKNKYKIPDSYCVETTWGRGNNKQTVEYSINYIREKPFFRKLFSNNEKTLMLGIHLFGIHLETLKQARESKRKNNIERTGSN</sequence>
<keyword evidence="2" id="KW-1185">Reference proteome</keyword>